<keyword evidence="2" id="KW-0175">Coiled coil</keyword>
<gene>
    <name evidence="4" type="ORF">A3F32_01915</name>
</gene>
<feature type="compositionally biased region" description="Basic and acidic residues" evidence="3">
    <location>
        <begin position="290"/>
        <end position="300"/>
    </location>
</feature>
<keyword evidence="1" id="KW-0051">Antiviral defense</keyword>
<dbReference type="AlphaFoldDB" id="A0A1F7I5Y3"/>
<evidence type="ECO:0000256" key="2">
    <source>
        <dbReference type="SAM" id="Coils"/>
    </source>
</evidence>
<evidence type="ECO:0000313" key="5">
    <source>
        <dbReference type="Proteomes" id="UP000178076"/>
    </source>
</evidence>
<dbReference type="InterPro" id="IPR043519">
    <property type="entry name" value="NT_sf"/>
</dbReference>
<protein>
    <recommendedName>
        <fullName evidence="6">Polymerase nucleotidyl transferase domain-containing protein</fullName>
    </recommendedName>
</protein>
<dbReference type="Proteomes" id="UP000178076">
    <property type="component" value="Unassembled WGS sequence"/>
</dbReference>
<dbReference type="EMBL" id="MGAD01000009">
    <property type="protein sequence ID" value="OGK38783.1"/>
    <property type="molecule type" value="Genomic_DNA"/>
</dbReference>
<feature type="coiled-coil region" evidence="2">
    <location>
        <begin position="7"/>
        <end position="34"/>
    </location>
</feature>
<organism evidence="4 5">
    <name type="scientific">Candidatus Roizmanbacteria bacterium RIFCSPHIGHO2_12_FULL_42_10</name>
    <dbReference type="NCBI Taxonomy" id="1802053"/>
    <lineage>
        <taxon>Bacteria</taxon>
        <taxon>Candidatus Roizmaniibacteriota</taxon>
    </lineage>
</organism>
<dbReference type="Pfam" id="PF18144">
    <property type="entry name" value="SMODS"/>
    <property type="match status" value="1"/>
</dbReference>
<evidence type="ECO:0008006" key="6">
    <source>
        <dbReference type="Google" id="ProtNLM"/>
    </source>
</evidence>
<name>A0A1F7I5Y3_9BACT</name>
<dbReference type="Gene3D" id="3.30.460.10">
    <property type="entry name" value="Beta Polymerase, domain 2"/>
    <property type="match status" value="1"/>
</dbReference>
<reference evidence="4 5" key="1">
    <citation type="journal article" date="2016" name="Nat. Commun.">
        <title>Thousands of microbial genomes shed light on interconnected biogeochemical processes in an aquifer system.</title>
        <authorList>
            <person name="Anantharaman K."/>
            <person name="Brown C.T."/>
            <person name="Hug L.A."/>
            <person name="Sharon I."/>
            <person name="Castelle C.J."/>
            <person name="Probst A.J."/>
            <person name="Thomas B.C."/>
            <person name="Singh A."/>
            <person name="Wilkins M.J."/>
            <person name="Karaoz U."/>
            <person name="Brodie E.L."/>
            <person name="Williams K.H."/>
            <person name="Hubbard S.S."/>
            <person name="Banfield J.F."/>
        </authorList>
    </citation>
    <scope>NUCLEOTIDE SEQUENCE [LARGE SCALE GENOMIC DNA]</scope>
</reference>
<accession>A0A1F7I5Y3</accession>
<feature type="coiled-coil region" evidence="2">
    <location>
        <begin position="82"/>
        <end position="109"/>
    </location>
</feature>
<evidence type="ECO:0000256" key="3">
    <source>
        <dbReference type="SAM" id="MobiDB-lite"/>
    </source>
</evidence>
<comment type="caution">
    <text evidence="4">The sequence shown here is derived from an EMBL/GenBank/DDBJ whole genome shotgun (WGS) entry which is preliminary data.</text>
</comment>
<evidence type="ECO:0000313" key="4">
    <source>
        <dbReference type="EMBL" id="OGK38783.1"/>
    </source>
</evidence>
<dbReference type="SUPFAM" id="SSF81301">
    <property type="entry name" value="Nucleotidyltransferase"/>
    <property type="match status" value="1"/>
</dbReference>
<proteinExistence type="predicted"/>
<dbReference type="CDD" id="cd05400">
    <property type="entry name" value="NT_2-5OAS_ClassI-CCAase"/>
    <property type="match status" value="1"/>
</dbReference>
<evidence type="ECO:0000256" key="1">
    <source>
        <dbReference type="ARBA" id="ARBA00023118"/>
    </source>
</evidence>
<dbReference type="GO" id="GO:0016779">
    <property type="term" value="F:nucleotidyltransferase activity"/>
    <property type="evidence" value="ECO:0007669"/>
    <property type="project" value="InterPro"/>
</dbReference>
<feature type="region of interest" description="Disordered" evidence="3">
    <location>
        <begin position="290"/>
        <end position="324"/>
    </location>
</feature>
<sequence length="324" mass="37041">MTTEEYFKNLASKLELTEKERERISKKHNLLREKLREKLPVEDDFLTGSYSRDTMIRPGDDDKFDVDFFLAFNKDDYGNKELPELLKTVEEALDEIKAADEDIVAIDDQQKRSIGVIYNDNFQIDVVPAIQIEKDKLYKIFDKKTQNAVESNPKLHSKNLTDANESTEYGSIKRLVPIIKLFKAWRRAKCGYVKSFHLEMLIVKILKEQEIQSFSKGIIKFFANASVYLQSASLADPANENNIIDDYLDEDGTRDGVLSLVAVEKSIAEKAVEFENEGDNENAEKEWRKIFESEGDKNNGSEDPATKTGPVVINRAPAQPWCNV</sequence>
<dbReference type="GO" id="GO:0051607">
    <property type="term" value="P:defense response to virus"/>
    <property type="evidence" value="ECO:0007669"/>
    <property type="project" value="UniProtKB-KW"/>
</dbReference>
<dbReference type="InterPro" id="IPR006116">
    <property type="entry name" value="NT_2-5OAS_ClassI-CCAase"/>
</dbReference>